<keyword evidence="7 12" id="KW-0040">ANK repeat</keyword>
<sequence length="1135" mass="126951">MDGSSLNLIDDLDHINLGEYEATDFGMRVLDSKSNRSVAHFGRASVSAGIKRSISNAVERNMNTSAMDIFEACREGDVASLNFLLENNATDVDKLSDCGLAPLHYAARNNHGEVIQLLIDHGADPNVTATTENKLLSPLHFASWYDTDEAVNTLIDNKSNVECSAVFGQKPLHFAVTRASLELVKTLLTKGKANPNSHDNQHFTALHLAAQRGRLDIIKILLTHGANLRGQNDEGDTAVHIAAREGRDEALKHLLQRASLDGISCKDLLNSENCESKSCLHLAVDGGHVKAAIVCIEYGADPHPVAKRNLPLHVASSTGNLPMVKFLLSQDSIHVDEEDCEGMTPILRASLSGHVEIIEHLISKGAAICPLPDSMAPSPLMCAVKRGHHKAAVFLIKRGSPIDLRDAHQRTCLHVAAYSANTETVDIILENGGMCLIDSLDRDNRTPLHYAAAKGSLEILQKLLSAGAKIDIKDDEEKIPLHMATESGSLACVKVLLQADPKTLSSTEYRLRAPLHFAAYEGHFELAKFLLDKGANPDQRDENHLTPLLIATRLNHYNIVVLLLDYGAKLSAHSKNRTTPIDLAAYFGNARIVRLLLNRGADVKNKSSFGKGCLDSAIKGNRPETCMEIAKHKRWKECLEVKDDEGFCMMKHLIEKFPEVAKLVMDKCIETSDHMKTDVEYSKSFNFVFLDPIPGEQTNTEGEWYFGPKLMLKHGHRDLILHPLTRELMKAKRLSWRLKYFYLAAFIYTSFTLILTFLLLCLNSQSIDRQHNSTSEFSREFCPSYGFTVSRMVTSVISGVSLLSHIYRIYVEKWSYWMDISNILELLSFSAAIITVGSRKIWHNERFEFSFGILAVLLAYITMMSYLQSSFKAGIYVTMMFEVLRTLLVVCAVFSILLFGFALVFHVLLSKEANASRNGINLSSNGEDPFGRLDLAMLKVLDMMVGELEYSNFFVDNTLYLPDLTRFIFAAFCCLVPIVFMNLLIGLAVGDIESIQKNAELKLLAIQIEDVFTFERRLPKCLLRRFHKSSITKYPNKKRHFWSTSLMNIRRLISGMKDNSSLDEHDPDNCEEKTSAFFQRIGALEQKVERLYANVENQTEMLEKIVKLLSGRKDFPPVVEDVGNQPSHSSIDVKL</sequence>
<dbReference type="InterPro" id="IPR005821">
    <property type="entry name" value="Ion_trans_dom"/>
</dbReference>
<feature type="transmembrane region" description="Helical" evidence="13">
    <location>
        <begin position="740"/>
        <end position="763"/>
    </location>
</feature>
<evidence type="ECO:0000256" key="13">
    <source>
        <dbReference type="SAM" id="Phobius"/>
    </source>
</evidence>
<evidence type="ECO:0000256" key="1">
    <source>
        <dbReference type="ARBA" id="ARBA00004141"/>
    </source>
</evidence>
<proteinExistence type="predicted"/>
<feature type="repeat" description="ANK" evidence="12">
    <location>
        <begin position="510"/>
        <end position="542"/>
    </location>
</feature>
<dbReference type="PRINTS" id="PR01415">
    <property type="entry name" value="ANKYRIN"/>
</dbReference>
<dbReference type="EMBL" id="CALNXJ010000005">
    <property type="protein sequence ID" value="CAH3039662.1"/>
    <property type="molecule type" value="Genomic_DNA"/>
</dbReference>
<evidence type="ECO:0000313" key="15">
    <source>
        <dbReference type="EMBL" id="CAH3039662.1"/>
    </source>
</evidence>
<evidence type="ECO:0000259" key="14">
    <source>
        <dbReference type="Pfam" id="PF00520"/>
    </source>
</evidence>
<comment type="caution">
    <text evidence="15">The sequence shown here is derived from an EMBL/GenBank/DDBJ whole genome shotgun (WGS) entry which is preliminary data.</text>
</comment>
<protein>
    <recommendedName>
        <fullName evidence="14">Ion transport domain-containing protein</fullName>
    </recommendedName>
</protein>
<evidence type="ECO:0000256" key="6">
    <source>
        <dbReference type="ARBA" id="ARBA00022989"/>
    </source>
</evidence>
<feature type="repeat" description="ANK" evidence="12">
    <location>
        <begin position="341"/>
        <end position="368"/>
    </location>
</feature>
<feature type="transmembrane region" description="Helical" evidence="13">
    <location>
        <begin position="887"/>
        <end position="909"/>
    </location>
</feature>
<dbReference type="GO" id="GO:0005216">
    <property type="term" value="F:monoatomic ion channel activity"/>
    <property type="evidence" value="ECO:0007669"/>
    <property type="project" value="InterPro"/>
</dbReference>
<evidence type="ECO:0000256" key="7">
    <source>
        <dbReference type="ARBA" id="ARBA00023043"/>
    </source>
</evidence>
<dbReference type="PANTHER" id="PTHR47143">
    <property type="entry name" value="TRANSIENT RECEPTOR POTENTIAL CATION CHANNEL PROTEIN PAINLESS"/>
    <property type="match status" value="1"/>
</dbReference>
<organism evidence="15 16">
    <name type="scientific">Pocillopora meandrina</name>
    <dbReference type="NCBI Taxonomy" id="46732"/>
    <lineage>
        <taxon>Eukaryota</taxon>
        <taxon>Metazoa</taxon>
        <taxon>Cnidaria</taxon>
        <taxon>Anthozoa</taxon>
        <taxon>Hexacorallia</taxon>
        <taxon>Scleractinia</taxon>
        <taxon>Astrocoeniina</taxon>
        <taxon>Pocilloporidae</taxon>
        <taxon>Pocillopora</taxon>
    </lineage>
</organism>
<keyword evidence="4 13" id="KW-0812">Transmembrane</keyword>
<dbReference type="GO" id="GO:1902495">
    <property type="term" value="C:transmembrane transporter complex"/>
    <property type="evidence" value="ECO:0007669"/>
    <property type="project" value="TreeGrafter"/>
</dbReference>
<evidence type="ECO:0000256" key="3">
    <source>
        <dbReference type="ARBA" id="ARBA00022606"/>
    </source>
</evidence>
<feature type="repeat" description="ANK" evidence="12">
    <location>
        <begin position="201"/>
        <end position="233"/>
    </location>
</feature>
<evidence type="ECO:0000256" key="2">
    <source>
        <dbReference type="ARBA" id="ARBA00022448"/>
    </source>
</evidence>
<evidence type="ECO:0000256" key="11">
    <source>
        <dbReference type="ARBA" id="ARBA00023303"/>
    </source>
</evidence>
<gene>
    <name evidence="15" type="ORF">PMEA_00026264</name>
</gene>
<keyword evidence="6 13" id="KW-1133">Transmembrane helix</keyword>
<feature type="repeat" description="ANK" evidence="12">
    <location>
        <begin position="234"/>
        <end position="259"/>
    </location>
</feature>
<reference evidence="15 16" key="1">
    <citation type="submission" date="2022-05" db="EMBL/GenBank/DDBJ databases">
        <authorList>
            <consortium name="Genoscope - CEA"/>
            <person name="William W."/>
        </authorList>
    </citation>
    <scope>NUCLEOTIDE SEQUENCE [LARGE SCALE GENOMIC DNA]</scope>
</reference>
<dbReference type="Proteomes" id="UP001159428">
    <property type="component" value="Unassembled WGS sequence"/>
</dbReference>
<feature type="domain" description="Ion transport" evidence="14">
    <location>
        <begin position="751"/>
        <end position="999"/>
    </location>
</feature>
<feature type="repeat" description="ANK" evidence="12">
    <location>
        <begin position="98"/>
        <end position="130"/>
    </location>
</feature>
<accession>A0AAU9VU68</accession>
<keyword evidence="9 13" id="KW-0472">Membrane</keyword>
<feature type="repeat" description="ANK" evidence="12">
    <location>
        <begin position="443"/>
        <end position="475"/>
    </location>
</feature>
<comment type="subcellular location">
    <subcellularLocation>
        <location evidence="1">Membrane</location>
        <topology evidence="1">Multi-pass membrane protein</topology>
    </subcellularLocation>
</comment>
<evidence type="ECO:0000256" key="8">
    <source>
        <dbReference type="ARBA" id="ARBA00023065"/>
    </source>
</evidence>
<dbReference type="PANTHER" id="PTHR47143:SF1">
    <property type="entry name" value="ION_TRANS DOMAIN-CONTAINING PROTEIN"/>
    <property type="match status" value="1"/>
</dbReference>
<dbReference type="InterPro" id="IPR036770">
    <property type="entry name" value="Ankyrin_rpt-contain_sf"/>
</dbReference>
<dbReference type="AlphaFoldDB" id="A0AAU9VU68"/>
<keyword evidence="5" id="KW-0677">Repeat</keyword>
<dbReference type="SMART" id="SM00248">
    <property type="entry name" value="ANK"/>
    <property type="match status" value="17"/>
</dbReference>
<feature type="repeat" description="ANK" evidence="12">
    <location>
        <begin position="576"/>
        <end position="608"/>
    </location>
</feature>
<dbReference type="SUPFAM" id="SSF48403">
    <property type="entry name" value="Ankyrin repeat"/>
    <property type="match status" value="2"/>
</dbReference>
<feature type="repeat" description="ANK" evidence="12">
    <location>
        <begin position="543"/>
        <end position="575"/>
    </location>
</feature>
<evidence type="ECO:0000256" key="9">
    <source>
        <dbReference type="ARBA" id="ARBA00023136"/>
    </source>
</evidence>
<feature type="repeat" description="ANK" evidence="12">
    <location>
        <begin position="375"/>
        <end position="407"/>
    </location>
</feature>
<keyword evidence="10" id="KW-0325">Glycoprotein</keyword>
<feature type="repeat" description="ANK" evidence="12">
    <location>
        <begin position="167"/>
        <end position="191"/>
    </location>
</feature>
<keyword evidence="11" id="KW-0407">Ion channel</keyword>
<dbReference type="PROSITE" id="PS50297">
    <property type="entry name" value="ANK_REP_REGION"/>
    <property type="match status" value="9"/>
</dbReference>
<evidence type="ECO:0000313" key="16">
    <source>
        <dbReference type="Proteomes" id="UP001159428"/>
    </source>
</evidence>
<dbReference type="InterPro" id="IPR052076">
    <property type="entry name" value="TRP_cation_channel"/>
</dbReference>
<dbReference type="PROSITE" id="PS50088">
    <property type="entry name" value="ANK_REPEAT"/>
    <property type="match status" value="10"/>
</dbReference>
<keyword evidence="2" id="KW-0813">Transport</keyword>
<feature type="transmembrane region" description="Helical" evidence="13">
    <location>
        <begin position="849"/>
        <end position="867"/>
    </location>
</feature>
<keyword evidence="8" id="KW-0406">Ion transport</keyword>
<dbReference type="Pfam" id="PF00520">
    <property type="entry name" value="Ion_trans"/>
    <property type="match status" value="1"/>
</dbReference>
<evidence type="ECO:0000256" key="4">
    <source>
        <dbReference type="ARBA" id="ARBA00022692"/>
    </source>
</evidence>
<dbReference type="Pfam" id="PF00023">
    <property type="entry name" value="Ank"/>
    <property type="match status" value="2"/>
</dbReference>
<evidence type="ECO:0000256" key="10">
    <source>
        <dbReference type="ARBA" id="ARBA00023180"/>
    </source>
</evidence>
<evidence type="ECO:0000256" key="5">
    <source>
        <dbReference type="ARBA" id="ARBA00022737"/>
    </source>
</evidence>
<dbReference type="Gene3D" id="1.25.40.20">
    <property type="entry name" value="Ankyrin repeat-containing domain"/>
    <property type="match status" value="5"/>
</dbReference>
<evidence type="ECO:0000256" key="12">
    <source>
        <dbReference type="PROSITE-ProRule" id="PRU00023"/>
    </source>
</evidence>
<keyword evidence="3" id="KW-0716">Sensory transduction</keyword>
<keyword evidence="16" id="KW-1185">Reference proteome</keyword>
<feature type="transmembrane region" description="Helical" evidence="13">
    <location>
        <begin position="967"/>
        <end position="989"/>
    </location>
</feature>
<name>A0AAU9VU68_9CNID</name>
<dbReference type="InterPro" id="IPR002110">
    <property type="entry name" value="Ankyrin_rpt"/>
</dbReference>
<dbReference type="Pfam" id="PF12796">
    <property type="entry name" value="Ank_2"/>
    <property type="match status" value="5"/>
</dbReference>